<dbReference type="Proteomes" id="UP000293036">
    <property type="component" value="Unassembled WGS sequence"/>
</dbReference>
<dbReference type="AlphaFoldDB" id="A0A4Q9V2E6"/>
<dbReference type="Pfam" id="PF01127">
    <property type="entry name" value="Sdh_cyt"/>
    <property type="match status" value="1"/>
</dbReference>
<keyword evidence="7 8" id="KW-0472">Membrane</keyword>
<comment type="subcellular location">
    <subcellularLocation>
        <location evidence="1">Membrane</location>
    </subcellularLocation>
</comment>
<sequence length="236" mass="26131">MANSTVINNSGRKTTVALKVLMAGTGLIFVLFLLFHMYGNLKMLLGADAFNHYAHWLQNDLLYPVLPHKGAVWLMRAFLLLAILGHAYSAIALWSRANKARGGAYKVSTGKKVRAGQTYTARTMRWGGIILAIFIVFHLLQFTTLHLSVGAENYAAMEPYDRVVAGFSVPWLWAFYLIAMVAVAMHVRHGVWSALATLGLSSRKRERAFKITGDIVAFALIVGFMTPPTMILFGLL</sequence>
<evidence type="ECO:0000256" key="1">
    <source>
        <dbReference type="ARBA" id="ARBA00004370"/>
    </source>
</evidence>
<keyword evidence="3 8" id="KW-0812">Transmembrane</keyword>
<feature type="transmembrane region" description="Helical" evidence="8">
    <location>
        <begin position="73"/>
        <end position="94"/>
    </location>
</feature>
<dbReference type="InterPro" id="IPR000701">
    <property type="entry name" value="SuccDH_FuR_B_TM-su"/>
</dbReference>
<feature type="transmembrane region" description="Helical" evidence="8">
    <location>
        <begin position="129"/>
        <end position="151"/>
    </location>
</feature>
<evidence type="ECO:0000256" key="4">
    <source>
        <dbReference type="ARBA" id="ARBA00022723"/>
    </source>
</evidence>
<dbReference type="GO" id="GO:0016020">
    <property type="term" value="C:membrane"/>
    <property type="evidence" value="ECO:0007669"/>
    <property type="project" value="UniProtKB-SubCell"/>
</dbReference>
<feature type="transmembrane region" description="Helical" evidence="8">
    <location>
        <begin position="20"/>
        <end position="38"/>
    </location>
</feature>
<dbReference type="RefSeq" id="WP_131280935.1">
    <property type="nucleotide sequence ID" value="NZ_JBHSLR010000009.1"/>
</dbReference>
<evidence type="ECO:0000256" key="2">
    <source>
        <dbReference type="ARBA" id="ARBA00022617"/>
    </source>
</evidence>
<dbReference type="SUPFAM" id="SSF81343">
    <property type="entry name" value="Fumarate reductase respiratory complex transmembrane subunits"/>
    <property type="match status" value="1"/>
</dbReference>
<keyword evidence="10" id="KW-1185">Reference proteome</keyword>
<accession>A0A4Q9V2E6</accession>
<gene>
    <name evidence="9" type="ORF">EZJ44_05185</name>
</gene>
<keyword evidence="6" id="KW-0408">Iron</keyword>
<evidence type="ECO:0000313" key="9">
    <source>
        <dbReference type="EMBL" id="TBW22215.1"/>
    </source>
</evidence>
<dbReference type="EMBL" id="SJDT01000003">
    <property type="protein sequence ID" value="TBW22215.1"/>
    <property type="molecule type" value="Genomic_DNA"/>
</dbReference>
<evidence type="ECO:0000313" key="10">
    <source>
        <dbReference type="Proteomes" id="UP000293036"/>
    </source>
</evidence>
<dbReference type="Gene3D" id="1.20.1300.10">
    <property type="entry name" value="Fumarate reductase/succinate dehydrogenase, transmembrane subunit"/>
    <property type="match status" value="1"/>
</dbReference>
<dbReference type="NCBIfam" id="TIGR02046">
    <property type="entry name" value="sdhC_b558_fam"/>
    <property type="match status" value="1"/>
</dbReference>
<dbReference type="GO" id="GO:0046872">
    <property type="term" value="F:metal ion binding"/>
    <property type="evidence" value="ECO:0007669"/>
    <property type="project" value="UniProtKB-KW"/>
</dbReference>
<dbReference type="OrthoDB" id="9788081at2"/>
<evidence type="ECO:0000256" key="7">
    <source>
        <dbReference type="ARBA" id="ARBA00023136"/>
    </source>
</evidence>
<proteinExistence type="predicted"/>
<dbReference type="CDD" id="cd03498">
    <property type="entry name" value="SQR_TypeB_2_TM"/>
    <property type="match status" value="1"/>
</dbReference>
<evidence type="ECO:0000256" key="5">
    <source>
        <dbReference type="ARBA" id="ARBA00022989"/>
    </source>
</evidence>
<comment type="caution">
    <text evidence="9">The sequence shown here is derived from an EMBL/GenBank/DDBJ whole genome shotgun (WGS) entry which is preliminary data.</text>
</comment>
<evidence type="ECO:0000256" key="6">
    <source>
        <dbReference type="ARBA" id="ARBA00023004"/>
    </source>
</evidence>
<evidence type="ECO:0000256" key="8">
    <source>
        <dbReference type="SAM" id="Phobius"/>
    </source>
</evidence>
<reference evidence="9 10" key="1">
    <citation type="submission" date="2019-02" db="EMBL/GenBank/DDBJ databases">
        <title>Arcanobacterium bovis sp. nov., isolated from the milk of a cow with mastitis.</title>
        <authorList>
            <person name="Sammra O."/>
            <person name="Foster G."/>
            <person name="Hassan A."/>
            <person name="Alssahen M."/>
            <person name="Laemmler C."/>
            <person name="Borowiak M."/>
            <person name="Malorny B."/>
            <person name="Abdulmawjood A."/>
        </authorList>
    </citation>
    <scope>NUCLEOTIDE SEQUENCE [LARGE SCALE GENOMIC DNA]</scope>
    <source>
        <strain evidence="9 10">C605018/01/1</strain>
    </source>
</reference>
<keyword evidence="2" id="KW-0349">Heme</keyword>
<dbReference type="InterPro" id="IPR011138">
    <property type="entry name" value="Cytochrome_b-558"/>
</dbReference>
<evidence type="ECO:0000256" key="3">
    <source>
        <dbReference type="ARBA" id="ARBA00022692"/>
    </source>
</evidence>
<dbReference type="InterPro" id="IPR034804">
    <property type="entry name" value="SQR/QFR_C/D"/>
</dbReference>
<feature type="transmembrane region" description="Helical" evidence="8">
    <location>
        <begin position="215"/>
        <end position="235"/>
    </location>
</feature>
<keyword evidence="5 8" id="KW-1133">Transmembrane helix</keyword>
<organism evidence="9 10">
    <name type="scientific">Arcanobacterium bovis</name>
    <dbReference type="NCBI Taxonomy" id="2529275"/>
    <lineage>
        <taxon>Bacteria</taxon>
        <taxon>Bacillati</taxon>
        <taxon>Actinomycetota</taxon>
        <taxon>Actinomycetes</taxon>
        <taxon>Actinomycetales</taxon>
        <taxon>Actinomycetaceae</taxon>
        <taxon>Arcanobacterium</taxon>
    </lineage>
</organism>
<name>A0A4Q9V2E6_9ACTO</name>
<feature type="transmembrane region" description="Helical" evidence="8">
    <location>
        <begin position="171"/>
        <end position="195"/>
    </location>
</feature>
<keyword evidence="4" id="KW-0479">Metal-binding</keyword>
<protein>
    <submittedName>
        <fullName evidence="9">Succinate dehydrogenase cytochrome b subunit</fullName>
    </submittedName>
</protein>